<name>A0AA40BAR1_9PEZI</name>
<evidence type="ECO:0000313" key="2">
    <source>
        <dbReference type="EMBL" id="KAK0730749.1"/>
    </source>
</evidence>
<gene>
    <name evidence="2" type="ORF">B0H67DRAFT_48800</name>
</gene>
<dbReference type="EMBL" id="JAUKUA010000001">
    <property type="protein sequence ID" value="KAK0730749.1"/>
    <property type="molecule type" value="Genomic_DNA"/>
</dbReference>
<evidence type="ECO:0000259" key="1">
    <source>
        <dbReference type="Pfam" id="PF20150"/>
    </source>
</evidence>
<evidence type="ECO:0000313" key="3">
    <source>
        <dbReference type="Proteomes" id="UP001172102"/>
    </source>
</evidence>
<dbReference type="Pfam" id="PF20150">
    <property type="entry name" value="2EXR"/>
    <property type="match status" value="1"/>
</dbReference>
<feature type="domain" description="2EXR" evidence="1">
    <location>
        <begin position="14"/>
        <end position="110"/>
    </location>
</feature>
<dbReference type="AlphaFoldDB" id="A0AA40BAR1"/>
<keyword evidence="3" id="KW-1185">Reference proteome</keyword>
<reference evidence="2" key="1">
    <citation type="submission" date="2023-06" db="EMBL/GenBank/DDBJ databases">
        <title>Genome-scale phylogeny and comparative genomics of the fungal order Sordariales.</title>
        <authorList>
            <consortium name="Lawrence Berkeley National Laboratory"/>
            <person name="Hensen N."/>
            <person name="Bonometti L."/>
            <person name="Westerberg I."/>
            <person name="Brannstrom I.O."/>
            <person name="Guillou S."/>
            <person name="Cros-Aarteil S."/>
            <person name="Calhoun S."/>
            <person name="Haridas S."/>
            <person name="Kuo A."/>
            <person name="Mondo S."/>
            <person name="Pangilinan J."/>
            <person name="Riley R."/>
            <person name="Labutti K."/>
            <person name="Andreopoulos B."/>
            <person name="Lipzen A."/>
            <person name="Chen C."/>
            <person name="Yanf M."/>
            <person name="Daum C."/>
            <person name="Ng V."/>
            <person name="Clum A."/>
            <person name="Steindorff A."/>
            <person name="Ohm R."/>
            <person name="Martin F."/>
            <person name="Silar P."/>
            <person name="Natvig D."/>
            <person name="Lalanne C."/>
            <person name="Gautier V."/>
            <person name="Ament-Velasquez S.L."/>
            <person name="Kruys A."/>
            <person name="Hutchinson M.I."/>
            <person name="Powell A.J."/>
            <person name="Barry K."/>
            <person name="Miller A.N."/>
            <person name="Grigoriev I.V."/>
            <person name="Debuchy R."/>
            <person name="Gladieux P."/>
            <person name="Thoren M.H."/>
            <person name="Johannesson H."/>
        </authorList>
    </citation>
    <scope>NUCLEOTIDE SEQUENCE</scope>
    <source>
        <strain evidence="2">SMH4607-1</strain>
    </source>
</reference>
<dbReference type="InterPro" id="IPR045518">
    <property type="entry name" value="2EXR"/>
</dbReference>
<accession>A0AA40BAR1</accession>
<protein>
    <recommendedName>
        <fullName evidence="1">2EXR domain-containing protein</fullName>
    </recommendedName>
</protein>
<sequence>MAPTTARGKATAEFRRFRRLPTELRNEIWEFALCIGHQDTTAPRIVNIEFTGHRAFIDDIAPKRDAPSKTTASSQDVNTTKFRCTNKKSLLATSTAWILGRTYSESRAVVQWHLARATLPGLPSFGDALLSPLLDVDPRRDLLFVRSPGARHIGHGYARLLWGWGLLGPAKEHVEADEMQDFSHMVIRAGDLPPVPRCAKVGSLFAASFALRPLPGLQSMTVLLENKGTSMDFELRSGDLEFAEEFDDEGKLRRVADEMANLSLAEAEEKHGTFGRAIWLWEVVGGGTEQMPKLRFARIKGAQSSAAG</sequence>
<proteinExistence type="predicted"/>
<organism evidence="2 3">
    <name type="scientific">Lasiosphaeris hirsuta</name>
    <dbReference type="NCBI Taxonomy" id="260670"/>
    <lineage>
        <taxon>Eukaryota</taxon>
        <taxon>Fungi</taxon>
        <taxon>Dikarya</taxon>
        <taxon>Ascomycota</taxon>
        <taxon>Pezizomycotina</taxon>
        <taxon>Sordariomycetes</taxon>
        <taxon>Sordariomycetidae</taxon>
        <taxon>Sordariales</taxon>
        <taxon>Lasiosphaeriaceae</taxon>
        <taxon>Lasiosphaeris</taxon>
    </lineage>
</organism>
<comment type="caution">
    <text evidence="2">The sequence shown here is derived from an EMBL/GenBank/DDBJ whole genome shotgun (WGS) entry which is preliminary data.</text>
</comment>
<dbReference type="Proteomes" id="UP001172102">
    <property type="component" value="Unassembled WGS sequence"/>
</dbReference>